<dbReference type="InterPro" id="IPR004522">
    <property type="entry name" value="Asn-tRNA-ligase"/>
</dbReference>
<comment type="catalytic activity">
    <reaction evidence="7">
        <text>tRNA(Asn) + L-asparagine + ATP = L-asparaginyl-tRNA(Asn) + AMP + diphosphate + H(+)</text>
        <dbReference type="Rhea" id="RHEA:11180"/>
        <dbReference type="Rhea" id="RHEA-COMP:9659"/>
        <dbReference type="Rhea" id="RHEA-COMP:9674"/>
        <dbReference type="ChEBI" id="CHEBI:15378"/>
        <dbReference type="ChEBI" id="CHEBI:30616"/>
        <dbReference type="ChEBI" id="CHEBI:33019"/>
        <dbReference type="ChEBI" id="CHEBI:58048"/>
        <dbReference type="ChEBI" id="CHEBI:78442"/>
        <dbReference type="ChEBI" id="CHEBI:78515"/>
        <dbReference type="ChEBI" id="CHEBI:456215"/>
        <dbReference type="EC" id="6.1.1.22"/>
    </reaction>
</comment>
<dbReference type="Gene3D" id="2.40.50.140">
    <property type="entry name" value="Nucleic acid-binding proteins"/>
    <property type="match status" value="1"/>
</dbReference>
<dbReference type="EMBL" id="MHKN01000032">
    <property type="protein sequence ID" value="OGY91804.1"/>
    <property type="molecule type" value="Genomic_DNA"/>
</dbReference>
<dbReference type="PRINTS" id="PR01042">
    <property type="entry name" value="TRNASYNTHASP"/>
</dbReference>
<reference evidence="9 10" key="1">
    <citation type="journal article" date="2016" name="Nat. Commun.">
        <title>Thousands of microbial genomes shed light on interconnected biogeochemical processes in an aquifer system.</title>
        <authorList>
            <person name="Anantharaman K."/>
            <person name="Brown C.T."/>
            <person name="Hug L.A."/>
            <person name="Sharon I."/>
            <person name="Castelle C.J."/>
            <person name="Probst A.J."/>
            <person name="Thomas B.C."/>
            <person name="Singh A."/>
            <person name="Wilkins M.J."/>
            <person name="Karaoz U."/>
            <person name="Brodie E.L."/>
            <person name="Williams K.H."/>
            <person name="Hubbard S.S."/>
            <person name="Banfield J.F."/>
        </authorList>
    </citation>
    <scope>NUCLEOTIDE SEQUENCE [LARGE SCALE GENOMIC DNA]</scope>
</reference>
<dbReference type="AlphaFoldDB" id="A0A1G2BRM5"/>
<dbReference type="InterPro" id="IPR006195">
    <property type="entry name" value="aa-tRNA-synth_II"/>
</dbReference>
<keyword evidence="2 7" id="KW-0436">Ligase</keyword>
<dbReference type="InterPro" id="IPR002312">
    <property type="entry name" value="Asp/Asn-tRNA-synth_IIb"/>
</dbReference>
<keyword evidence="5 7" id="KW-0648">Protein biosynthesis</keyword>
<dbReference type="GO" id="GO:0003676">
    <property type="term" value="F:nucleic acid binding"/>
    <property type="evidence" value="ECO:0007669"/>
    <property type="project" value="InterPro"/>
</dbReference>
<comment type="subcellular location">
    <subcellularLocation>
        <location evidence="7">Cytoplasm</location>
    </subcellularLocation>
</comment>
<dbReference type="EC" id="6.1.1.22" evidence="7"/>
<comment type="caution">
    <text evidence="9">The sequence shown here is derived from an EMBL/GenBank/DDBJ whole genome shotgun (WGS) entry which is preliminary data.</text>
</comment>
<evidence type="ECO:0000313" key="9">
    <source>
        <dbReference type="EMBL" id="OGY91804.1"/>
    </source>
</evidence>
<dbReference type="SUPFAM" id="SSF50249">
    <property type="entry name" value="Nucleic acid-binding proteins"/>
    <property type="match status" value="1"/>
</dbReference>
<dbReference type="HAMAP" id="MF_00534">
    <property type="entry name" value="Asn_tRNA_synth"/>
    <property type="match status" value="1"/>
</dbReference>
<evidence type="ECO:0000259" key="8">
    <source>
        <dbReference type="PROSITE" id="PS50862"/>
    </source>
</evidence>
<evidence type="ECO:0000256" key="3">
    <source>
        <dbReference type="ARBA" id="ARBA00022741"/>
    </source>
</evidence>
<proteinExistence type="inferred from homology"/>
<sequence>MSGVKLDGLSGYVQQEVSIAAWVFNKRSSGKVAFLQLRDGYGWTQAIVNKDDVSDAVWERTGEITPESSVIITGQVTKHPKQDEFEIQVRDLSVIQISEEYPIGKKEHGIDFLMDQRHLWLRSKRQWAILRIRDALSKGIYDFMAEGGFLKIDSPILTPSACEGTTELFAIDYFGQPAYLSQSGQLYIEAAIFAHRKVFDFGPVFRAEKSKTRRHLTEFWMMDAEMAFATHESNIAVQEQLIAYLVKRVLDRYASELRILERDMEKLRAVKAPFIRKTYDEVVIELQSLGSDIKRGEDLGGDDETLLTKRYEKPIIVEKYPAAVKAFYMKRDASDPTLALCDDMLAPEGYGEIIGGSQREDDYQTLYERIKEHKLPLQEFQWYLDLRRYGSVPHAGFGLGLERLVSWICGLKHVRESIPFARTLSRLRP</sequence>
<evidence type="ECO:0000256" key="6">
    <source>
        <dbReference type="ARBA" id="ARBA00023146"/>
    </source>
</evidence>
<dbReference type="GO" id="GO:0006421">
    <property type="term" value="P:asparaginyl-tRNA aminoacylation"/>
    <property type="evidence" value="ECO:0007669"/>
    <property type="project" value="UniProtKB-UniRule"/>
</dbReference>
<accession>A0A1G2BRM5</accession>
<keyword evidence="3 7" id="KW-0547">Nucleotide-binding</keyword>
<dbReference type="Pfam" id="PF01336">
    <property type="entry name" value="tRNA_anti-codon"/>
    <property type="match status" value="1"/>
</dbReference>
<evidence type="ECO:0000256" key="2">
    <source>
        <dbReference type="ARBA" id="ARBA00022598"/>
    </source>
</evidence>
<organism evidence="9 10">
    <name type="scientific">Candidatus Komeilibacteria bacterium RIFCSPLOWO2_01_FULL_53_11</name>
    <dbReference type="NCBI Taxonomy" id="1798552"/>
    <lineage>
        <taxon>Bacteria</taxon>
        <taxon>Candidatus Komeiliibacteriota</taxon>
    </lineage>
</organism>
<dbReference type="PANTHER" id="PTHR22594:SF34">
    <property type="entry name" value="ASPARAGINE--TRNA LIGASE, MITOCHONDRIAL-RELATED"/>
    <property type="match status" value="1"/>
</dbReference>
<evidence type="ECO:0000256" key="7">
    <source>
        <dbReference type="HAMAP-Rule" id="MF_00534"/>
    </source>
</evidence>
<dbReference type="GO" id="GO:0004816">
    <property type="term" value="F:asparagine-tRNA ligase activity"/>
    <property type="evidence" value="ECO:0007669"/>
    <property type="project" value="UniProtKB-UniRule"/>
</dbReference>
<keyword evidence="7" id="KW-0963">Cytoplasm</keyword>
<dbReference type="PROSITE" id="PS50862">
    <property type="entry name" value="AA_TRNA_LIGASE_II"/>
    <property type="match status" value="1"/>
</dbReference>
<dbReference type="InterPro" id="IPR045864">
    <property type="entry name" value="aa-tRNA-synth_II/BPL/LPL"/>
</dbReference>
<dbReference type="GO" id="GO:0005737">
    <property type="term" value="C:cytoplasm"/>
    <property type="evidence" value="ECO:0007669"/>
    <property type="project" value="UniProtKB-SubCell"/>
</dbReference>
<dbReference type="GO" id="GO:0005524">
    <property type="term" value="F:ATP binding"/>
    <property type="evidence" value="ECO:0007669"/>
    <property type="project" value="UniProtKB-UniRule"/>
</dbReference>
<dbReference type="Pfam" id="PF00152">
    <property type="entry name" value="tRNA-synt_2"/>
    <property type="match status" value="1"/>
</dbReference>
<evidence type="ECO:0000256" key="4">
    <source>
        <dbReference type="ARBA" id="ARBA00022840"/>
    </source>
</evidence>
<name>A0A1G2BRM5_9BACT</name>
<protein>
    <recommendedName>
        <fullName evidence="7">Asparagine--tRNA ligase</fullName>
        <ecNumber evidence="7">6.1.1.22</ecNumber>
    </recommendedName>
    <alternativeName>
        <fullName evidence="7">Asparaginyl-tRNA synthetase</fullName>
        <shortName evidence="7">AsnRS</shortName>
    </alternativeName>
</protein>
<comment type="similarity">
    <text evidence="1 7">Belongs to the class-II aminoacyl-tRNA synthetase family.</text>
</comment>
<keyword evidence="6 7" id="KW-0030">Aminoacyl-tRNA synthetase</keyword>
<dbReference type="CDD" id="cd00776">
    <property type="entry name" value="AsxRS_core"/>
    <property type="match status" value="1"/>
</dbReference>
<dbReference type="NCBIfam" id="TIGR00457">
    <property type="entry name" value="asnS"/>
    <property type="match status" value="1"/>
</dbReference>
<dbReference type="NCBIfam" id="NF003037">
    <property type="entry name" value="PRK03932.1"/>
    <property type="match status" value="1"/>
</dbReference>
<evidence type="ECO:0000256" key="1">
    <source>
        <dbReference type="ARBA" id="ARBA00008226"/>
    </source>
</evidence>
<keyword evidence="4 7" id="KW-0067">ATP-binding</keyword>
<dbReference type="Gene3D" id="3.30.930.10">
    <property type="entry name" value="Bira Bifunctional Protein, Domain 2"/>
    <property type="match status" value="1"/>
</dbReference>
<dbReference type="PANTHER" id="PTHR22594">
    <property type="entry name" value="ASPARTYL/LYSYL-TRNA SYNTHETASE"/>
    <property type="match status" value="1"/>
</dbReference>
<dbReference type="Proteomes" id="UP000177349">
    <property type="component" value="Unassembled WGS sequence"/>
</dbReference>
<dbReference type="CDD" id="cd04100">
    <property type="entry name" value="Asp_Lys_Asn_RS_N"/>
    <property type="match status" value="1"/>
</dbReference>
<dbReference type="InterPro" id="IPR004364">
    <property type="entry name" value="Aa-tRNA-synt_II"/>
</dbReference>
<dbReference type="SUPFAM" id="SSF55681">
    <property type="entry name" value="Class II aaRS and biotin synthetases"/>
    <property type="match status" value="1"/>
</dbReference>
<evidence type="ECO:0000256" key="5">
    <source>
        <dbReference type="ARBA" id="ARBA00022917"/>
    </source>
</evidence>
<dbReference type="InterPro" id="IPR012340">
    <property type="entry name" value="NA-bd_OB-fold"/>
</dbReference>
<feature type="domain" description="Aminoacyl-transfer RNA synthetases class-II family profile" evidence="8">
    <location>
        <begin position="130"/>
        <end position="429"/>
    </location>
</feature>
<gene>
    <name evidence="7" type="primary">asnS</name>
    <name evidence="9" type="ORF">A3B31_03525</name>
</gene>
<evidence type="ECO:0000313" key="10">
    <source>
        <dbReference type="Proteomes" id="UP000177349"/>
    </source>
</evidence>
<comment type="subunit">
    <text evidence="7">Homodimer.</text>
</comment>
<dbReference type="InterPro" id="IPR004365">
    <property type="entry name" value="NA-bd_OB_tRNA"/>
</dbReference>